<evidence type="ECO:0000313" key="2">
    <source>
        <dbReference type="Proteomes" id="UP000018621"/>
    </source>
</evidence>
<sequence length="170" mass="19211">MADTKRLLLVKTLCDYLKSEITLANGYNFDLAMVRRDKRNFGKEMKLPGVAVLENFNPDRLPETIGGFVGQKHKYDQIYLLNGWADNSGLAEGDDETDAAHLLMGDVKKALGKLITPRNQDGFFGGLANTLSIEPGVVRPPDEQSDKAYFWMRVRMELVEKVGDPYWIRD</sequence>
<dbReference type="EMBL" id="KF626665">
    <property type="protein sequence ID" value="AHB12077.1"/>
    <property type="molecule type" value="Genomic_DNA"/>
</dbReference>
<proteinExistence type="predicted"/>
<dbReference type="OrthoDB" id="10088at10239"/>
<name>V5Q7G2_9CAUD</name>
<gene>
    <name evidence="1" type="ORF">Sano_57</name>
</gene>
<keyword evidence="2" id="KW-1185">Reference proteome</keyword>
<protein>
    <submittedName>
        <fullName evidence="1">Virion associated protein</fullName>
    </submittedName>
</protein>
<dbReference type="Proteomes" id="UP000018621">
    <property type="component" value="Segment"/>
</dbReference>
<evidence type="ECO:0000313" key="1">
    <source>
        <dbReference type="EMBL" id="AHB12077.1"/>
    </source>
</evidence>
<organism evidence="1 2">
    <name type="scientific">Xylella phage Sano</name>
    <dbReference type="NCBI Taxonomy" id="1415148"/>
    <lineage>
        <taxon>Viruses</taxon>
        <taxon>Duplodnaviria</taxon>
        <taxon>Heunggongvirae</taxon>
        <taxon>Uroviricota</taxon>
        <taxon>Caudoviricetes</taxon>
        <taxon>Casjensviridae</taxon>
        <taxon>Sanovirus</taxon>
        <taxon>Sanovirus sano</taxon>
        <taxon>Xylella virus Sano</taxon>
    </lineage>
</organism>
<accession>V5Q7G2</accession>
<reference evidence="1 2" key="1">
    <citation type="journal article" date="2014" name="J. Bacteriol.">
        <title>Characterization of novel virulent broad-host-range phages of Xylella fastidiosa and Xanthomonas.</title>
        <authorList>
            <person name="Ahern S.J."/>
            <person name="Das M."/>
            <person name="Bhowmick T.S."/>
            <person name="Young R."/>
            <person name="Gonzalez C.F."/>
        </authorList>
    </citation>
    <scope>NUCLEOTIDE SEQUENCE [LARGE SCALE GENOMIC DNA]</scope>
</reference>